<gene>
    <name evidence="1" type="ORF">EZH22_30405</name>
</gene>
<reference evidence="1 2" key="1">
    <citation type="submission" date="2020-10" db="EMBL/GenBank/DDBJ databases">
        <title>Degradation of 1,4-Dioxane by Xanthobacter sp. YN2, via a Novel Group-2 Soluble Di-Iron Monooxygenase.</title>
        <authorList>
            <person name="Ma F."/>
            <person name="Wang Y."/>
            <person name="Yang J."/>
            <person name="Guo H."/>
            <person name="Su D."/>
            <person name="Yu L."/>
        </authorList>
    </citation>
    <scope>NUCLEOTIDE SEQUENCE [LARGE SCALE GENOMIC DNA]</scope>
    <source>
        <strain evidence="1 2">YN2</strain>
        <plasmid evidence="1 2">unnamed2</plasmid>
    </source>
</reference>
<proteinExistence type="predicted"/>
<dbReference type="AlphaFoldDB" id="A0A974SMU2"/>
<accession>A0A974SMU2</accession>
<dbReference type="RefSeq" id="WP_203197068.1">
    <property type="nucleotide sequence ID" value="NZ_CP063364.1"/>
</dbReference>
<geneLocation type="plasmid" evidence="1 2">
    <name>unnamed2</name>
</geneLocation>
<keyword evidence="2" id="KW-1185">Reference proteome</keyword>
<name>A0A974SMU2_9HYPH</name>
<evidence type="ECO:0000313" key="2">
    <source>
        <dbReference type="Proteomes" id="UP000596427"/>
    </source>
</evidence>
<dbReference type="EMBL" id="CP063364">
    <property type="protein sequence ID" value="QRG10193.1"/>
    <property type="molecule type" value="Genomic_DNA"/>
</dbReference>
<keyword evidence="1" id="KW-0614">Plasmid</keyword>
<sequence>MDRDRATIDKLAQDCGLAPYTYSPEGGEERSEIWGAWADRVEGISTNPDIWTDQEAHEEAVRSADAYAGHPRAKPHRLPNEPLASARMADYWPFVRAFDRFERENRALDGVQPLVKAEAHVERPLVVIVHPGDLVEGLKDHGPDYDITADAMHDQAHDIQLELGAGAEVVVLHNGDSLRLLEESDCIGQRHLARAVQTAMDTGFVAWGRDMEAAGRWLVEGLGAAERPYVLLAGTYAGVEHGATAMLGALLEEHGAEVRISDNVMASQGSYDNRWEPGSNAVPVASAGMGM</sequence>
<organism evidence="1 2">
    <name type="scientific">Xanthobacter dioxanivorans</name>
    <dbReference type="NCBI Taxonomy" id="2528964"/>
    <lineage>
        <taxon>Bacteria</taxon>
        <taxon>Pseudomonadati</taxon>
        <taxon>Pseudomonadota</taxon>
        <taxon>Alphaproteobacteria</taxon>
        <taxon>Hyphomicrobiales</taxon>
        <taxon>Xanthobacteraceae</taxon>
        <taxon>Xanthobacter</taxon>
    </lineage>
</organism>
<dbReference type="Proteomes" id="UP000596427">
    <property type="component" value="Plasmid unnamed2"/>
</dbReference>
<dbReference type="KEGG" id="xdi:EZH22_30405"/>
<protein>
    <submittedName>
        <fullName evidence="1">Uncharacterized protein</fullName>
    </submittedName>
</protein>
<evidence type="ECO:0000313" key="1">
    <source>
        <dbReference type="EMBL" id="QRG10193.1"/>
    </source>
</evidence>